<feature type="region of interest" description="Disordered" evidence="7">
    <location>
        <begin position="88"/>
        <end position="160"/>
    </location>
</feature>
<dbReference type="PANTHER" id="PTHR31485">
    <property type="entry name" value="PEPTIDYL SERINE ALPHA-GALACTOSYLTRANSFERASE"/>
    <property type="match status" value="1"/>
</dbReference>
<keyword evidence="5 8" id="KW-1133">Transmembrane helix</keyword>
<dbReference type="AlphaFoldDB" id="A0A2V0NZH0"/>
<dbReference type="GO" id="GO:0016020">
    <property type="term" value="C:membrane"/>
    <property type="evidence" value="ECO:0007669"/>
    <property type="project" value="UniProtKB-SubCell"/>
</dbReference>
<dbReference type="InParanoid" id="A0A2V0NZH0"/>
<accession>A0A2V0NZH0</accession>
<evidence type="ECO:0000256" key="2">
    <source>
        <dbReference type="ARBA" id="ARBA00022676"/>
    </source>
</evidence>
<feature type="compositionally biased region" description="Basic residues" evidence="7">
    <location>
        <begin position="7"/>
        <end position="16"/>
    </location>
</feature>
<dbReference type="InterPro" id="IPR056508">
    <property type="entry name" value="HPAT-like"/>
</dbReference>
<comment type="subcellular location">
    <subcellularLocation>
        <location evidence="1">Membrane</location>
        <topology evidence="1">Single-pass membrane protein</topology>
    </subcellularLocation>
</comment>
<name>A0A2V0NZH0_9CHLO</name>
<sequence>MLPKTQTPHHHPRHSTSRGPSPSLLVFTMLLGFSSGILAGFLYQQHRRIGAGLSPQPEGALPAAWPNPGGAAAGTLAGAQPDLRIVRHDFSGGASSGGASGGASSGAASSGGGSSGGSGAASSSGGGGGASSSGAAAGGGGGGGGGVVRTSHYSNSNRTGLARADAARIGEALKAAARRHKGDTIHTLFTSNGSPYQNIQGRIMYASYKLAQAMPGGEKLTGFTRILHRTTDDAVVGEIPTFRAYPLQPACDTWCEFPVKDRANAVVQWLMAAEGEPSMVKGAWLLMLESDYVWRAPVQAPGDAFDPSVQGLGFVYDYINPAYPTVAPSIVEMCPTCDPEKVPRSGPAPVLIRPHEMAVAAPDWEVYSAWIEGNKRARTNLDWVREMYAWCVAVAVNNVSIAHEAPPASTLLVQPPHDLSAGRAAIYHYTWGSIFKEGEREAWRFDKRDYTAEGDALKVPHFPLPPPWREGAFKLQDGLDVGRSLHETLTDMLTVINRAVDTLPDLTPPA</sequence>
<evidence type="ECO:0000256" key="6">
    <source>
        <dbReference type="ARBA" id="ARBA00023136"/>
    </source>
</evidence>
<dbReference type="EMBL" id="BDRX01000029">
    <property type="protein sequence ID" value="GBF92072.1"/>
    <property type="molecule type" value="Genomic_DNA"/>
</dbReference>
<comment type="caution">
    <text evidence="10">The sequence shown here is derived from an EMBL/GenBank/DDBJ whole genome shotgun (WGS) entry which is preliminary data.</text>
</comment>
<feature type="region of interest" description="Disordered" evidence="7">
    <location>
        <begin position="1"/>
        <end position="21"/>
    </location>
</feature>
<evidence type="ECO:0000313" key="11">
    <source>
        <dbReference type="Proteomes" id="UP000247498"/>
    </source>
</evidence>
<evidence type="ECO:0000256" key="8">
    <source>
        <dbReference type="SAM" id="Phobius"/>
    </source>
</evidence>
<dbReference type="GO" id="GO:0016757">
    <property type="term" value="F:glycosyltransferase activity"/>
    <property type="evidence" value="ECO:0007669"/>
    <property type="project" value="UniProtKB-KW"/>
</dbReference>
<keyword evidence="6 8" id="KW-0472">Membrane</keyword>
<keyword evidence="4 8" id="KW-0812">Transmembrane</keyword>
<evidence type="ECO:0000256" key="7">
    <source>
        <dbReference type="SAM" id="MobiDB-lite"/>
    </source>
</evidence>
<evidence type="ECO:0000256" key="1">
    <source>
        <dbReference type="ARBA" id="ARBA00004167"/>
    </source>
</evidence>
<dbReference type="InterPro" id="IPR044845">
    <property type="entry name" value="HPAT/SRGT1-like"/>
</dbReference>
<dbReference type="PANTHER" id="PTHR31485:SF17">
    <property type="match status" value="1"/>
</dbReference>
<keyword evidence="11" id="KW-1185">Reference proteome</keyword>
<protein>
    <recommendedName>
        <fullName evidence="9">Hydroxyproline O-arabinosyltransferase-like domain-containing protein</fullName>
    </recommendedName>
</protein>
<evidence type="ECO:0000259" key="9">
    <source>
        <dbReference type="Pfam" id="PF23452"/>
    </source>
</evidence>
<feature type="domain" description="Hydroxyproline O-arabinosyltransferase-like" evidence="9">
    <location>
        <begin position="186"/>
        <end position="463"/>
    </location>
</feature>
<evidence type="ECO:0000256" key="5">
    <source>
        <dbReference type="ARBA" id="ARBA00022989"/>
    </source>
</evidence>
<dbReference type="FunCoup" id="A0A2V0NZH0">
    <property type="interactions" value="409"/>
</dbReference>
<dbReference type="Proteomes" id="UP000247498">
    <property type="component" value="Unassembled WGS sequence"/>
</dbReference>
<dbReference type="Pfam" id="PF23452">
    <property type="entry name" value="HPAT"/>
    <property type="match status" value="1"/>
</dbReference>
<evidence type="ECO:0000256" key="4">
    <source>
        <dbReference type="ARBA" id="ARBA00022692"/>
    </source>
</evidence>
<organism evidence="10 11">
    <name type="scientific">Raphidocelis subcapitata</name>
    <dbReference type="NCBI Taxonomy" id="307507"/>
    <lineage>
        <taxon>Eukaryota</taxon>
        <taxon>Viridiplantae</taxon>
        <taxon>Chlorophyta</taxon>
        <taxon>core chlorophytes</taxon>
        <taxon>Chlorophyceae</taxon>
        <taxon>CS clade</taxon>
        <taxon>Sphaeropleales</taxon>
        <taxon>Selenastraceae</taxon>
        <taxon>Raphidocelis</taxon>
    </lineage>
</organism>
<feature type="compositionally biased region" description="Gly residues" evidence="7">
    <location>
        <begin position="94"/>
        <end position="147"/>
    </location>
</feature>
<keyword evidence="2" id="KW-0328">Glycosyltransferase</keyword>
<dbReference type="STRING" id="307507.A0A2V0NZH0"/>
<evidence type="ECO:0000313" key="10">
    <source>
        <dbReference type="EMBL" id="GBF92072.1"/>
    </source>
</evidence>
<gene>
    <name evidence="10" type="ORF">Rsub_04419</name>
</gene>
<proteinExistence type="predicted"/>
<feature type="transmembrane region" description="Helical" evidence="8">
    <location>
        <begin position="24"/>
        <end position="43"/>
    </location>
</feature>
<dbReference type="OrthoDB" id="2016014at2759"/>
<keyword evidence="3" id="KW-0808">Transferase</keyword>
<evidence type="ECO:0000256" key="3">
    <source>
        <dbReference type="ARBA" id="ARBA00022679"/>
    </source>
</evidence>
<reference evidence="10 11" key="1">
    <citation type="journal article" date="2018" name="Sci. Rep.">
        <title>Raphidocelis subcapitata (=Pseudokirchneriella subcapitata) provides an insight into genome evolution and environmental adaptations in the Sphaeropleales.</title>
        <authorList>
            <person name="Suzuki S."/>
            <person name="Yamaguchi H."/>
            <person name="Nakajima N."/>
            <person name="Kawachi M."/>
        </authorList>
    </citation>
    <scope>NUCLEOTIDE SEQUENCE [LARGE SCALE GENOMIC DNA]</scope>
    <source>
        <strain evidence="10 11">NIES-35</strain>
    </source>
</reference>